<dbReference type="EMBL" id="KV875104">
    <property type="protein sequence ID" value="OIW24148.1"/>
    <property type="molecule type" value="Genomic_DNA"/>
</dbReference>
<name>A0A1J7J4S2_9PEZI</name>
<dbReference type="Proteomes" id="UP000182658">
    <property type="component" value="Unassembled WGS sequence"/>
</dbReference>
<accession>A0A1J7J4S2</accession>
<feature type="compositionally biased region" description="Basic residues" evidence="1">
    <location>
        <begin position="114"/>
        <end position="129"/>
    </location>
</feature>
<gene>
    <name evidence="2" type="ORF">CONLIGDRAFT_685772</name>
</gene>
<protein>
    <submittedName>
        <fullName evidence="2">Uncharacterized protein</fullName>
    </submittedName>
</protein>
<feature type="compositionally biased region" description="Basic and acidic residues" evidence="1">
    <location>
        <begin position="140"/>
        <end position="150"/>
    </location>
</feature>
<dbReference type="AlphaFoldDB" id="A0A1J7J4S2"/>
<sequence>MEGPATGNLQSINAAITPMKDILALRDATFMTETEGVEHVFEADNNIAVSGLQPPSRQSNDGQDDIVVPDTQEAILAILKEGKNKGVPDNLRGPEVNTHERATMAGNAMDKGKQYRRIPYHSTHGGRQRRTPDGKTGGHQRGDPDSDGSWRGRSGQVTLTKTMM</sequence>
<evidence type="ECO:0000256" key="1">
    <source>
        <dbReference type="SAM" id="MobiDB-lite"/>
    </source>
</evidence>
<feature type="region of interest" description="Disordered" evidence="1">
    <location>
        <begin position="79"/>
        <end position="164"/>
    </location>
</feature>
<keyword evidence="3" id="KW-1185">Reference proteome</keyword>
<proteinExistence type="predicted"/>
<organism evidence="2 3">
    <name type="scientific">Coniochaeta ligniaria NRRL 30616</name>
    <dbReference type="NCBI Taxonomy" id="1408157"/>
    <lineage>
        <taxon>Eukaryota</taxon>
        <taxon>Fungi</taxon>
        <taxon>Dikarya</taxon>
        <taxon>Ascomycota</taxon>
        <taxon>Pezizomycotina</taxon>
        <taxon>Sordariomycetes</taxon>
        <taxon>Sordariomycetidae</taxon>
        <taxon>Coniochaetales</taxon>
        <taxon>Coniochaetaceae</taxon>
        <taxon>Coniochaeta</taxon>
    </lineage>
</organism>
<reference evidence="2 3" key="1">
    <citation type="submission" date="2016-10" db="EMBL/GenBank/DDBJ databases">
        <title>Draft genome sequence of Coniochaeta ligniaria NRRL30616, a lignocellulolytic fungus for bioabatement of inhibitors in plant biomass hydrolysates.</title>
        <authorList>
            <consortium name="DOE Joint Genome Institute"/>
            <person name="Jimenez D.J."/>
            <person name="Hector R.E."/>
            <person name="Riley R."/>
            <person name="Sun H."/>
            <person name="Grigoriev I.V."/>
            <person name="Van Elsas J.D."/>
            <person name="Nichols N.N."/>
        </authorList>
    </citation>
    <scope>NUCLEOTIDE SEQUENCE [LARGE SCALE GENOMIC DNA]</scope>
    <source>
        <strain evidence="2 3">NRRL 30616</strain>
    </source>
</reference>
<dbReference type="InParanoid" id="A0A1J7J4S2"/>
<feature type="compositionally biased region" description="Polar residues" evidence="1">
    <location>
        <begin position="155"/>
        <end position="164"/>
    </location>
</feature>
<evidence type="ECO:0000313" key="2">
    <source>
        <dbReference type="EMBL" id="OIW24148.1"/>
    </source>
</evidence>
<evidence type="ECO:0000313" key="3">
    <source>
        <dbReference type="Proteomes" id="UP000182658"/>
    </source>
</evidence>